<accession>A0A497ESZ1</accession>
<evidence type="ECO:0000313" key="2">
    <source>
        <dbReference type="Proteomes" id="UP000278475"/>
    </source>
</evidence>
<organism evidence="1 2">
    <name type="scientific">Thermoproteota archaeon</name>
    <dbReference type="NCBI Taxonomy" id="2056631"/>
    <lineage>
        <taxon>Archaea</taxon>
        <taxon>Thermoproteota</taxon>
    </lineage>
</organism>
<reference evidence="1 2" key="1">
    <citation type="submission" date="2018-06" db="EMBL/GenBank/DDBJ databases">
        <title>Extensive metabolic versatility and redundancy in microbially diverse, dynamic hydrothermal sediments.</title>
        <authorList>
            <person name="Dombrowski N."/>
            <person name="Teske A."/>
            <person name="Baker B.J."/>
        </authorList>
    </citation>
    <scope>NUCLEOTIDE SEQUENCE [LARGE SCALE GENOMIC DNA]</scope>
    <source>
        <strain evidence="1">B66_G16</strain>
    </source>
</reference>
<dbReference type="AlphaFoldDB" id="A0A497ESZ1"/>
<dbReference type="Proteomes" id="UP000278475">
    <property type="component" value="Unassembled WGS sequence"/>
</dbReference>
<gene>
    <name evidence="1" type="ORF">DRJ31_02440</name>
</gene>
<comment type="caution">
    <text evidence="1">The sequence shown here is derived from an EMBL/GenBank/DDBJ whole genome shotgun (WGS) entry which is preliminary data.</text>
</comment>
<evidence type="ECO:0008006" key="3">
    <source>
        <dbReference type="Google" id="ProtNLM"/>
    </source>
</evidence>
<name>A0A497ESZ1_9CREN</name>
<protein>
    <recommendedName>
        <fullName evidence="3">Nucleotidyltransferase family protein</fullName>
    </recommendedName>
</protein>
<dbReference type="EMBL" id="QMQV01000012">
    <property type="protein sequence ID" value="RLE50152.1"/>
    <property type="molecule type" value="Genomic_DNA"/>
</dbReference>
<proteinExistence type="predicted"/>
<sequence>MEGGDSDSGLHDKCEEIIQYALKIIKLAESQGISMRLLGGCAIRYHCPCCEEILRKANRRYADIDFITIRSKVNEKRLKSFFKQLDFTPDERFITLYGDMRHIYYNNNGGPMVEVFFDKLVFNHEIDLRDRFFADYPTIPVADLFLEKAQIVKITEKDLIDMAALLIAHEIDGKDGDVINIDYIADVLSKDWGFYYTVTTNLNKLRDYVQQSNLFTEHEKHVVTQKVSQMIAKIEEKPKSMKWKMRAAIGTKKPWYNEVEEKIR</sequence>
<evidence type="ECO:0000313" key="1">
    <source>
        <dbReference type="EMBL" id="RLE50152.1"/>
    </source>
</evidence>